<dbReference type="InterPro" id="IPR036188">
    <property type="entry name" value="FAD/NAD-bd_sf"/>
</dbReference>
<sequence length="523" mass="58735">MKSVKSALISIFIVGGGQIYAGRLWTGIAFAVIFYGSILLMRNIWTGLNPAFWSIVGVWFLFWLYNIFDAYKGARLEQPPCERVCPAGIAPWVYINLIATESKEKYPFFPFFNILERICPAPCEDQCTRKIIDSAVAIKYLKSAVKTSEPAVSDKKRNKKVGIIGAGPCGLSAGYYLVNKGYSVTIYEKEEKPGGVLRTFIPEFRLSTQALENEIKKILDCGIELKCRTEVGKDISMDELLQKYDALFIATGAWEPVKMNIPGEEMCLNGLEVLKRIKQGEEFGIGQVGVIGGGNTAIDVARSLIRQGNKVTIYYRRRIEDMPAEHEDREEALEEGIKIIPLCLPRAVKKDRVVMVKTESPEGRLGEVKVIEGSEFEVKLDKLIMACGQKPKPDFLKPYVNIDEAGRIKTKDGRTSNPRIFAGGDAVLGSKTLAHAVGQAKETAESIDLSLRGIHPFIGRLLKKTYLPRVELLPIKDIPRIKIPHRNIEERKHDFLEVELRAKKEDLKKEADRCLVCPLRYRP</sequence>
<evidence type="ECO:0000313" key="4">
    <source>
        <dbReference type="Proteomes" id="UP000191663"/>
    </source>
</evidence>
<keyword evidence="1" id="KW-0472">Membrane</keyword>
<dbReference type="Proteomes" id="UP000191663">
    <property type="component" value="Unassembled WGS sequence"/>
</dbReference>
<keyword evidence="1" id="KW-0812">Transmembrane</keyword>
<dbReference type="SUPFAM" id="SSF51971">
    <property type="entry name" value="Nucleotide-binding domain"/>
    <property type="match status" value="1"/>
</dbReference>
<dbReference type="GO" id="GO:0016491">
    <property type="term" value="F:oxidoreductase activity"/>
    <property type="evidence" value="ECO:0007669"/>
    <property type="project" value="InterPro"/>
</dbReference>
<dbReference type="SUPFAM" id="SSF46548">
    <property type="entry name" value="alpha-helical ferredoxin"/>
    <property type="match status" value="1"/>
</dbReference>
<accession>A0A1V4QEQ1</accession>
<evidence type="ECO:0000313" key="3">
    <source>
        <dbReference type="EMBL" id="OPX17712.1"/>
    </source>
</evidence>
<evidence type="ECO:0000256" key="1">
    <source>
        <dbReference type="SAM" id="Phobius"/>
    </source>
</evidence>
<keyword evidence="1" id="KW-1133">Transmembrane helix</keyword>
<gene>
    <name evidence="3" type="ORF">BXT86_04985</name>
</gene>
<dbReference type="EMBL" id="MUKB01000087">
    <property type="protein sequence ID" value="OPX17712.1"/>
    <property type="molecule type" value="Genomic_DNA"/>
</dbReference>
<protein>
    <recommendedName>
        <fullName evidence="2">FAD/NAD(P)-binding domain-containing protein</fullName>
    </recommendedName>
</protein>
<dbReference type="PANTHER" id="PTHR42783">
    <property type="entry name" value="GLUTAMATE SYNTHASE [NADPH] SMALL CHAIN"/>
    <property type="match status" value="1"/>
</dbReference>
<evidence type="ECO:0000259" key="2">
    <source>
        <dbReference type="Pfam" id="PF07992"/>
    </source>
</evidence>
<dbReference type="PANTHER" id="PTHR42783:SF3">
    <property type="entry name" value="GLUTAMATE SYNTHASE [NADPH] SMALL CHAIN-RELATED"/>
    <property type="match status" value="1"/>
</dbReference>
<dbReference type="AlphaFoldDB" id="A0A1V4QEQ1"/>
<dbReference type="Gene3D" id="3.50.50.60">
    <property type="entry name" value="FAD/NAD(P)-binding domain"/>
    <property type="match status" value="2"/>
</dbReference>
<proteinExistence type="predicted"/>
<dbReference type="Pfam" id="PF07992">
    <property type="entry name" value="Pyr_redox_2"/>
    <property type="match status" value="1"/>
</dbReference>
<comment type="caution">
    <text evidence="3">The sequence shown here is derived from an EMBL/GenBank/DDBJ whole genome shotgun (WGS) entry which is preliminary data.</text>
</comment>
<name>A0A1V4QEQ1_UNCW3</name>
<feature type="domain" description="FAD/NAD(P)-binding" evidence="2">
    <location>
        <begin position="160"/>
        <end position="440"/>
    </location>
</feature>
<organism evidence="3 4">
    <name type="scientific">candidate division WOR-3 bacterium 4484_100</name>
    <dbReference type="NCBI Taxonomy" id="1936077"/>
    <lineage>
        <taxon>Bacteria</taxon>
        <taxon>Bacteria division WOR-3</taxon>
    </lineage>
</organism>
<dbReference type="InterPro" id="IPR009051">
    <property type="entry name" value="Helical_ferredxn"/>
</dbReference>
<dbReference type="Gene3D" id="1.10.1060.10">
    <property type="entry name" value="Alpha-helical ferredoxin"/>
    <property type="match status" value="1"/>
</dbReference>
<dbReference type="GO" id="GO:0051536">
    <property type="term" value="F:iron-sulfur cluster binding"/>
    <property type="evidence" value="ECO:0007669"/>
    <property type="project" value="InterPro"/>
</dbReference>
<dbReference type="InterPro" id="IPR023753">
    <property type="entry name" value="FAD/NAD-binding_dom"/>
</dbReference>
<feature type="transmembrane region" description="Helical" evidence="1">
    <location>
        <begin position="51"/>
        <end position="68"/>
    </location>
</feature>
<dbReference type="PRINTS" id="PR00419">
    <property type="entry name" value="ADXRDTASE"/>
</dbReference>
<reference evidence="4" key="1">
    <citation type="submission" date="2017-01" db="EMBL/GenBank/DDBJ databases">
        <title>Novel pathways for hydrocarbon cycling and metabolic interdependencies in hydrothermal sediment communities.</title>
        <authorList>
            <person name="Dombrowski N."/>
            <person name="Seitz K."/>
            <person name="Teske A."/>
            <person name="Baker B."/>
        </authorList>
    </citation>
    <scope>NUCLEOTIDE SEQUENCE [LARGE SCALE GENOMIC DNA]</scope>
</reference>